<accession>A0A2J8A9B9</accession>
<proteinExistence type="predicted"/>
<dbReference type="Proteomes" id="UP000236333">
    <property type="component" value="Unassembled WGS sequence"/>
</dbReference>
<gene>
    <name evidence="1" type="ORF">TSOC_004304</name>
</gene>
<comment type="caution">
    <text evidence="1">The sequence shown here is derived from an EMBL/GenBank/DDBJ whole genome shotgun (WGS) entry which is preliminary data.</text>
</comment>
<sequence length="252" mass="27528">MEPFAARLAQLLLPHGFDLLAPFVAQAYNSDAAGGLGALPPLPTFGRIHTSALVIGNSKALWPCFVRHLARDADALSSENPLDDYCRDRIGECVAEACSGHSDGTPAFKFALRWSTDTGDGFVDILRAAQLSGVAYRDNELHLCVHPTFGPWIALRAVLVADRDACAGGLRARPLVEHPFPGTRRDARAKLEELKAAGGFNEWSKHWRGWVELRLTAGREVPTAAYSDDQIEYHYTKSRSRLAAAVEAARTH</sequence>
<keyword evidence="2" id="KW-1185">Reference proteome</keyword>
<protein>
    <recommendedName>
        <fullName evidence="3">Cyanocobalamin reductase (cyanide-eliminating)</fullName>
    </recommendedName>
</protein>
<organism evidence="1 2">
    <name type="scientific">Tetrabaena socialis</name>
    <dbReference type="NCBI Taxonomy" id="47790"/>
    <lineage>
        <taxon>Eukaryota</taxon>
        <taxon>Viridiplantae</taxon>
        <taxon>Chlorophyta</taxon>
        <taxon>core chlorophytes</taxon>
        <taxon>Chlorophyceae</taxon>
        <taxon>CS clade</taxon>
        <taxon>Chlamydomonadales</taxon>
        <taxon>Tetrabaenaceae</taxon>
        <taxon>Tetrabaena</taxon>
    </lineage>
</organism>
<evidence type="ECO:0000313" key="1">
    <source>
        <dbReference type="EMBL" id="PNH09101.1"/>
    </source>
</evidence>
<dbReference type="OrthoDB" id="409189at2759"/>
<evidence type="ECO:0000313" key="2">
    <source>
        <dbReference type="Proteomes" id="UP000236333"/>
    </source>
</evidence>
<evidence type="ECO:0008006" key="3">
    <source>
        <dbReference type="Google" id="ProtNLM"/>
    </source>
</evidence>
<name>A0A2J8A9B9_9CHLO</name>
<dbReference type="AlphaFoldDB" id="A0A2J8A9B9"/>
<reference evidence="1 2" key="1">
    <citation type="journal article" date="2017" name="Mol. Biol. Evol.">
        <title>The 4-celled Tetrabaena socialis nuclear genome reveals the essential components for genetic control of cell number at the origin of multicellularity in the volvocine lineage.</title>
        <authorList>
            <person name="Featherston J."/>
            <person name="Arakaki Y."/>
            <person name="Hanschen E.R."/>
            <person name="Ferris P.J."/>
            <person name="Michod R.E."/>
            <person name="Olson B.J.S.C."/>
            <person name="Nozaki H."/>
            <person name="Durand P.M."/>
        </authorList>
    </citation>
    <scope>NUCLEOTIDE SEQUENCE [LARGE SCALE GENOMIC DNA]</scope>
    <source>
        <strain evidence="1 2">NIES-571</strain>
    </source>
</reference>
<dbReference type="EMBL" id="PGGS01000104">
    <property type="protein sequence ID" value="PNH09101.1"/>
    <property type="molecule type" value="Genomic_DNA"/>
</dbReference>